<comment type="caution">
    <text evidence="2">The sequence shown here is derived from an EMBL/GenBank/DDBJ whole genome shotgun (WGS) entry which is preliminary data.</text>
</comment>
<proteinExistence type="predicted"/>
<dbReference type="EMBL" id="CAJOAZ010005116">
    <property type="protein sequence ID" value="CAF4088108.1"/>
    <property type="molecule type" value="Genomic_DNA"/>
</dbReference>
<accession>A0A814EFF0</accession>
<dbReference type="GO" id="GO:0003824">
    <property type="term" value="F:catalytic activity"/>
    <property type="evidence" value="ECO:0007669"/>
    <property type="project" value="InterPro"/>
</dbReference>
<sequence>MASQTAIHKTFRLVTINVHSFNSAVGYNNNVNELVSILKPLNLDLLAVEEVENGDNWIKFCHDLSLKYFKFDATYGKYHGNGIASRYPIINASTRPIDFRCSGGKRSILQFGLDGDHPFVINRLFAVTHLDHLDEDDRLKQIEYFKPHKQNIDILIGDMNALTRDDYSDDYYTNIVAGKRETYGWEKPRFDLTHLITQEWHYQDALKLLHPTLKDEQLVTCAYGTRIDYIYLRPRRDDQWKLSKCSIINTQPATDHNAIFAEFENY</sequence>
<dbReference type="Proteomes" id="UP000663844">
    <property type="component" value="Unassembled WGS sequence"/>
</dbReference>
<dbReference type="GO" id="GO:0016020">
    <property type="term" value="C:membrane"/>
    <property type="evidence" value="ECO:0007669"/>
    <property type="project" value="GOC"/>
</dbReference>
<dbReference type="InterPro" id="IPR036691">
    <property type="entry name" value="Endo/exonu/phosph_ase_sf"/>
</dbReference>
<feature type="domain" description="Endonuclease/exonuclease/phosphatase" evidence="1">
    <location>
        <begin position="14"/>
        <end position="234"/>
    </location>
</feature>
<reference evidence="2" key="1">
    <citation type="submission" date="2021-02" db="EMBL/GenBank/DDBJ databases">
        <authorList>
            <person name="Nowell W R."/>
        </authorList>
    </citation>
    <scope>NUCLEOTIDE SEQUENCE</scope>
</reference>
<evidence type="ECO:0000259" key="1">
    <source>
        <dbReference type="Pfam" id="PF03372"/>
    </source>
</evidence>
<dbReference type="PANTHER" id="PTHR14859:SF0">
    <property type="entry name" value="ENDONUCLEASE_EXONUCLEASE_PHOSPHATASE FAMILY PROTEIN, EXPRESSED"/>
    <property type="match status" value="1"/>
</dbReference>
<evidence type="ECO:0000313" key="2">
    <source>
        <dbReference type="EMBL" id="CAF0965652.1"/>
    </source>
</evidence>
<dbReference type="PANTHER" id="PTHR14859">
    <property type="entry name" value="CALCOFLUOR WHITE HYPERSENSITIVE PROTEIN PRECURSOR"/>
    <property type="match status" value="1"/>
</dbReference>
<dbReference type="GO" id="GO:0005783">
    <property type="term" value="C:endoplasmic reticulum"/>
    <property type="evidence" value="ECO:0007669"/>
    <property type="project" value="TreeGrafter"/>
</dbReference>
<dbReference type="Gene3D" id="3.60.10.10">
    <property type="entry name" value="Endonuclease/exonuclease/phosphatase"/>
    <property type="match status" value="1"/>
</dbReference>
<evidence type="ECO:0000313" key="4">
    <source>
        <dbReference type="Proteomes" id="UP000663845"/>
    </source>
</evidence>
<protein>
    <recommendedName>
        <fullName evidence="1">Endonuclease/exonuclease/phosphatase domain-containing protein</fullName>
    </recommendedName>
</protein>
<dbReference type="InterPro" id="IPR051916">
    <property type="entry name" value="GPI-anchor_lipid_remodeler"/>
</dbReference>
<evidence type="ECO:0000313" key="3">
    <source>
        <dbReference type="EMBL" id="CAF4088108.1"/>
    </source>
</evidence>
<dbReference type="Pfam" id="PF03372">
    <property type="entry name" value="Exo_endo_phos"/>
    <property type="match status" value="1"/>
</dbReference>
<dbReference type="GO" id="GO:0006506">
    <property type="term" value="P:GPI anchor biosynthetic process"/>
    <property type="evidence" value="ECO:0007669"/>
    <property type="project" value="TreeGrafter"/>
</dbReference>
<dbReference type="AlphaFoldDB" id="A0A814EFF0"/>
<dbReference type="EMBL" id="CAJNOG010000116">
    <property type="protein sequence ID" value="CAF0965652.1"/>
    <property type="molecule type" value="Genomic_DNA"/>
</dbReference>
<dbReference type="SUPFAM" id="SSF56219">
    <property type="entry name" value="DNase I-like"/>
    <property type="match status" value="1"/>
</dbReference>
<dbReference type="InterPro" id="IPR005135">
    <property type="entry name" value="Endo/exonuclease/phosphatase"/>
</dbReference>
<dbReference type="Proteomes" id="UP000663845">
    <property type="component" value="Unassembled WGS sequence"/>
</dbReference>
<organism evidence="2 4">
    <name type="scientific">Adineta steineri</name>
    <dbReference type="NCBI Taxonomy" id="433720"/>
    <lineage>
        <taxon>Eukaryota</taxon>
        <taxon>Metazoa</taxon>
        <taxon>Spiralia</taxon>
        <taxon>Gnathifera</taxon>
        <taxon>Rotifera</taxon>
        <taxon>Eurotatoria</taxon>
        <taxon>Bdelloidea</taxon>
        <taxon>Adinetida</taxon>
        <taxon>Adinetidae</taxon>
        <taxon>Adineta</taxon>
    </lineage>
</organism>
<name>A0A814EFF0_9BILA</name>
<gene>
    <name evidence="2" type="ORF">JYZ213_LOCUS14106</name>
    <name evidence="3" type="ORF">OXD698_LOCUS34725</name>
</gene>